<dbReference type="EnsemblMetazoa" id="ACON002108-RA">
    <property type="protein sequence ID" value="ACON002108-PA"/>
    <property type="gene ID" value="ACON002108"/>
</dbReference>
<dbReference type="GO" id="GO:0005737">
    <property type="term" value="C:cytoplasm"/>
    <property type="evidence" value="ECO:0007669"/>
    <property type="project" value="UniProtKB-SubCell"/>
</dbReference>
<name>A0A6E8V4P9_ANOCL</name>
<keyword evidence="7" id="KW-0539">Nucleus</keyword>
<evidence type="ECO:0000259" key="13">
    <source>
        <dbReference type="PROSITE" id="PS50054"/>
    </source>
</evidence>
<feature type="compositionally biased region" description="Acidic residues" evidence="12">
    <location>
        <begin position="271"/>
        <end position="287"/>
    </location>
</feature>
<evidence type="ECO:0000256" key="7">
    <source>
        <dbReference type="ARBA" id="ARBA00023242"/>
    </source>
</evidence>
<keyword evidence="4" id="KW-0963">Cytoplasm</keyword>
<dbReference type="AlphaFoldDB" id="A0A6E8V4P9"/>
<dbReference type="PANTHER" id="PTHR45848:SF4">
    <property type="entry name" value="DUAL SPECIFICITY PROTEIN PHOSPHATASE 12"/>
    <property type="match status" value="1"/>
</dbReference>
<evidence type="ECO:0000256" key="5">
    <source>
        <dbReference type="ARBA" id="ARBA00022801"/>
    </source>
</evidence>
<reference key="1">
    <citation type="journal article" date="2019" name="Genes (Basel)">
        <title>A High-Quality De novo Genome Assembly from a Single Mosquito Using PacBio Sequencing.</title>
        <authorList>
            <person name="Kingan S.B."/>
            <person name="Heaton H."/>
            <person name="Cudini J."/>
            <person name="Lambert C.C."/>
            <person name="Baybayan P."/>
            <person name="Galvin B.D."/>
            <person name="Durbin R."/>
            <person name="Korlach J."/>
            <person name="Lawniczak M.K.N."/>
        </authorList>
    </citation>
    <scope>NUCLEOTIDE SEQUENCE [LARGE SCALE GENOMIC DNA]</scope>
    <source>
        <strain>Mali-NIH</strain>
    </source>
</reference>
<keyword evidence="5" id="KW-0378">Hydrolase</keyword>
<evidence type="ECO:0000256" key="12">
    <source>
        <dbReference type="SAM" id="MobiDB-lite"/>
    </source>
</evidence>
<evidence type="ECO:0000313" key="15">
    <source>
        <dbReference type="EnsemblMetazoa" id="ACON002108-PA"/>
    </source>
</evidence>
<dbReference type="InterPro" id="IPR016278">
    <property type="entry name" value="DUSP12"/>
</dbReference>
<dbReference type="RefSeq" id="XP_040241652.2">
    <property type="nucleotide sequence ID" value="XM_040385718.2"/>
</dbReference>
<feature type="active site" description="Phosphocysteine intermediate" evidence="11">
    <location>
        <position position="127"/>
    </location>
</feature>
<evidence type="ECO:0000256" key="10">
    <source>
        <dbReference type="ARBA" id="ARBA00051722"/>
    </source>
</evidence>
<dbReference type="GeneID" id="120961727"/>
<comment type="catalytic activity">
    <reaction evidence="8">
        <text>O-phospho-L-seryl-[protein] + H2O = L-seryl-[protein] + phosphate</text>
        <dbReference type="Rhea" id="RHEA:20629"/>
        <dbReference type="Rhea" id="RHEA-COMP:9863"/>
        <dbReference type="Rhea" id="RHEA-COMP:11604"/>
        <dbReference type="ChEBI" id="CHEBI:15377"/>
        <dbReference type="ChEBI" id="CHEBI:29999"/>
        <dbReference type="ChEBI" id="CHEBI:43474"/>
        <dbReference type="ChEBI" id="CHEBI:83421"/>
        <dbReference type="EC" id="3.1.3.16"/>
    </reaction>
</comment>
<keyword evidence="16" id="KW-1185">Reference proteome</keyword>
<evidence type="ECO:0000256" key="9">
    <source>
        <dbReference type="ARBA" id="ARBA00048336"/>
    </source>
</evidence>
<dbReference type="SUPFAM" id="SSF52799">
    <property type="entry name" value="(Phosphotyrosine protein) phosphatases II"/>
    <property type="match status" value="1"/>
</dbReference>
<dbReference type="Pfam" id="PF00782">
    <property type="entry name" value="DSPc"/>
    <property type="match status" value="1"/>
</dbReference>
<dbReference type="PIRSF" id="PIRSF000941">
    <property type="entry name" value="DUSP12"/>
    <property type="match status" value="1"/>
</dbReference>
<feature type="domain" description="Tyrosine-protein phosphatase" evidence="13">
    <location>
        <begin position="36"/>
        <end position="183"/>
    </location>
</feature>
<dbReference type="VEuPathDB" id="VectorBase:ACON2_043148"/>
<dbReference type="PROSITE" id="PS50054">
    <property type="entry name" value="TYR_PHOSPHATASE_DUAL"/>
    <property type="match status" value="1"/>
</dbReference>
<evidence type="ECO:0000256" key="6">
    <source>
        <dbReference type="ARBA" id="ARBA00022912"/>
    </source>
</evidence>
<evidence type="ECO:0000256" key="4">
    <source>
        <dbReference type="ARBA" id="ARBA00022490"/>
    </source>
</evidence>
<dbReference type="GO" id="GO:0004725">
    <property type="term" value="F:protein tyrosine phosphatase activity"/>
    <property type="evidence" value="ECO:0007669"/>
    <property type="project" value="UniProtKB-EC"/>
</dbReference>
<proteinExistence type="inferred from homology"/>
<evidence type="ECO:0000256" key="11">
    <source>
        <dbReference type="PIRSR" id="PIRSR000941-50"/>
    </source>
</evidence>
<dbReference type="GO" id="GO:0004722">
    <property type="term" value="F:protein serine/threonine phosphatase activity"/>
    <property type="evidence" value="ECO:0007669"/>
    <property type="project" value="UniProtKB-EC"/>
</dbReference>
<dbReference type="KEGG" id="acoz:120961727"/>
<comment type="catalytic activity">
    <reaction evidence="10">
        <text>O-phospho-L-tyrosyl-[protein] + H2O = L-tyrosyl-[protein] + phosphate</text>
        <dbReference type="Rhea" id="RHEA:10684"/>
        <dbReference type="Rhea" id="RHEA-COMP:10136"/>
        <dbReference type="Rhea" id="RHEA-COMP:20101"/>
        <dbReference type="ChEBI" id="CHEBI:15377"/>
        <dbReference type="ChEBI" id="CHEBI:43474"/>
        <dbReference type="ChEBI" id="CHEBI:46858"/>
        <dbReference type="ChEBI" id="CHEBI:61978"/>
        <dbReference type="EC" id="3.1.3.48"/>
    </reaction>
</comment>
<dbReference type="InterPro" id="IPR016130">
    <property type="entry name" value="Tyr_Pase_AS"/>
</dbReference>
<dbReference type="PANTHER" id="PTHR45848">
    <property type="entry name" value="DUAL SPECIFICITY PROTEIN PHOSPHATASE 12 FAMILY MEMBER"/>
    <property type="match status" value="1"/>
</dbReference>
<sequence>MSMNEGIAVVTKVVSTGVRRAPEPATVLTREDLDAGPVSLDEIEPGLWLGNASAAADVGTLERHTIRSILSVDSVPLPVHITDHPNLRVRHIQAADVPREDLIRHFEDSNRFIADSLAEGRHVLVHCYFGVSRSATIMIAYIMQKYRLGYEAAFQRVKAKRRFVMPNPGFVNQLKLYGRMAYRIDRTNERYKLFRLRLAGDNVRKAKRLPTECMDVVKPDPGVTQESPEPYVYRCRKCRRVVASRSNLLLHKPKSATVAQSPAKVGREPEATLEEEEGEEEEQEEQEGTGGDGAESASRPHGADGENVADGTMATGSSAVDGGGVHELGEKVRRCSISSEHSNRSSEKDTPMCNKIFFIEPLAWMTDIYRNTQGRLYCPKCTVKLGSFNWVMATKCPCGAEIFPAFYLVPSKTEYSTVVQNVQVTV</sequence>
<evidence type="ECO:0000256" key="2">
    <source>
        <dbReference type="ARBA" id="ARBA00004496"/>
    </source>
</evidence>
<protein>
    <submittedName>
        <fullName evidence="15">Protein-tyrosine-phosphatase</fullName>
    </submittedName>
</protein>
<dbReference type="GO" id="GO:0005634">
    <property type="term" value="C:nucleus"/>
    <property type="evidence" value="ECO:0007669"/>
    <property type="project" value="UniProtKB-SubCell"/>
</dbReference>
<keyword evidence="6" id="KW-0904">Protein phosphatase</keyword>
<evidence type="ECO:0000256" key="1">
    <source>
        <dbReference type="ARBA" id="ARBA00004123"/>
    </source>
</evidence>
<dbReference type="PROSITE" id="PS00383">
    <property type="entry name" value="TYR_PHOSPHATASE_1"/>
    <property type="match status" value="1"/>
</dbReference>
<dbReference type="SMART" id="SM00195">
    <property type="entry name" value="DSPc"/>
    <property type="match status" value="1"/>
</dbReference>
<dbReference type="CTD" id="32963"/>
<dbReference type="GO" id="GO:0008138">
    <property type="term" value="F:protein tyrosine/serine/threonine phosphatase activity"/>
    <property type="evidence" value="ECO:0007669"/>
    <property type="project" value="InterPro"/>
</dbReference>
<dbReference type="VEuPathDB" id="VectorBase:ACMO_000038"/>
<accession>A0A6E8V4P9</accession>
<evidence type="ECO:0000259" key="14">
    <source>
        <dbReference type="PROSITE" id="PS50056"/>
    </source>
</evidence>
<comment type="catalytic activity">
    <reaction evidence="9">
        <text>O-phospho-L-threonyl-[protein] + H2O = L-threonyl-[protein] + phosphate</text>
        <dbReference type="Rhea" id="RHEA:47004"/>
        <dbReference type="Rhea" id="RHEA-COMP:11060"/>
        <dbReference type="Rhea" id="RHEA-COMP:11605"/>
        <dbReference type="ChEBI" id="CHEBI:15377"/>
        <dbReference type="ChEBI" id="CHEBI:30013"/>
        <dbReference type="ChEBI" id="CHEBI:43474"/>
        <dbReference type="ChEBI" id="CHEBI:61977"/>
        <dbReference type="EC" id="3.1.3.16"/>
    </reaction>
</comment>
<evidence type="ECO:0000256" key="8">
    <source>
        <dbReference type="ARBA" id="ARBA00047761"/>
    </source>
</evidence>
<dbReference type="InterPro" id="IPR020422">
    <property type="entry name" value="TYR_PHOSPHATASE_DUAL_dom"/>
</dbReference>
<feature type="domain" description="Tyrosine specific protein phosphatases" evidence="14">
    <location>
        <begin position="104"/>
        <end position="161"/>
    </location>
</feature>
<evidence type="ECO:0000256" key="3">
    <source>
        <dbReference type="ARBA" id="ARBA00008601"/>
    </source>
</evidence>
<dbReference type="InterPro" id="IPR000340">
    <property type="entry name" value="Dual-sp_phosphatase_cat-dom"/>
</dbReference>
<organism evidence="15 16">
    <name type="scientific">Anopheles coluzzii</name>
    <name type="common">African malaria mosquito</name>
    <dbReference type="NCBI Taxonomy" id="1518534"/>
    <lineage>
        <taxon>Eukaryota</taxon>
        <taxon>Metazoa</taxon>
        <taxon>Ecdysozoa</taxon>
        <taxon>Arthropoda</taxon>
        <taxon>Hexapoda</taxon>
        <taxon>Insecta</taxon>
        <taxon>Pterygota</taxon>
        <taxon>Neoptera</taxon>
        <taxon>Endopterygota</taxon>
        <taxon>Diptera</taxon>
        <taxon>Nematocera</taxon>
        <taxon>Culicoidea</taxon>
        <taxon>Culicidae</taxon>
        <taxon>Anophelinae</taxon>
        <taxon>Anopheles</taxon>
    </lineage>
</organism>
<dbReference type="InterPro" id="IPR000387">
    <property type="entry name" value="Tyr_Pase_dom"/>
</dbReference>
<comment type="similarity">
    <text evidence="3">Belongs to the protein-tyrosine phosphatase family. Non-receptor class dual specificity subfamily.</text>
</comment>
<feature type="region of interest" description="Disordered" evidence="12">
    <location>
        <begin position="253"/>
        <end position="325"/>
    </location>
</feature>
<dbReference type="PROSITE" id="PS50056">
    <property type="entry name" value="TYR_PHOSPHATASE_2"/>
    <property type="match status" value="1"/>
</dbReference>
<evidence type="ECO:0000313" key="16">
    <source>
        <dbReference type="Proteomes" id="UP001105220"/>
    </source>
</evidence>
<comment type="subcellular location">
    <subcellularLocation>
        <location evidence="2">Cytoplasm</location>
    </subcellularLocation>
    <subcellularLocation>
        <location evidence="1">Nucleus</location>
    </subcellularLocation>
</comment>
<dbReference type="FunFam" id="3.90.190.10:FF:000056">
    <property type="entry name" value="Dual specificity phosphatase 12"/>
    <property type="match status" value="1"/>
</dbReference>
<dbReference type="InterPro" id="IPR029021">
    <property type="entry name" value="Prot-tyrosine_phosphatase-like"/>
</dbReference>
<dbReference type="CDD" id="cd14498">
    <property type="entry name" value="DSP"/>
    <property type="match status" value="1"/>
</dbReference>
<reference evidence="15" key="2">
    <citation type="submission" date="2020-05" db="UniProtKB">
        <authorList>
            <consortium name="EnsemblMetazoa"/>
        </authorList>
    </citation>
    <scope>IDENTIFICATION</scope>
    <source>
        <strain evidence="15">Ngousso</strain>
    </source>
</reference>
<dbReference type="Proteomes" id="UP001105220">
    <property type="component" value="Unplaced"/>
</dbReference>
<dbReference type="VEuPathDB" id="VectorBase:ACON002108"/>
<dbReference type="Gene3D" id="3.90.190.10">
    <property type="entry name" value="Protein tyrosine phosphatase superfamily"/>
    <property type="match status" value="1"/>
</dbReference>